<keyword evidence="10" id="KW-1185">Reference proteome</keyword>
<evidence type="ECO:0000256" key="2">
    <source>
        <dbReference type="ARBA" id="ARBA00022490"/>
    </source>
</evidence>
<keyword evidence="6 7" id="KW-0206">Cytoskeleton</keyword>
<dbReference type="GO" id="GO:0005885">
    <property type="term" value="C:Arp2/3 protein complex"/>
    <property type="evidence" value="ECO:0007669"/>
    <property type="project" value="UniProtKB-UniRule"/>
</dbReference>
<proteinExistence type="inferred from homology"/>
<dbReference type="OrthoDB" id="406844at2759"/>
<comment type="function">
    <text evidence="7">Functions as component of the Arp2/3 complex which is involved in regulation of actin polymerization and together with an activating nucleation-promoting factor (NPF) mediates the formation of branched actin networks.</text>
</comment>
<evidence type="ECO:0000256" key="5">
    <source>
        <dbReference type="ARBA" id="ARBA00023203"/>
    </source>
</evidence>
<protein>
    <recommendedName>
        <fullName evidence="7">Actin-related protein 2/3 complex subunit</fullName>
    </recommendedName>
</protein>
<evidence type="ECO:0000256" key="6">
    <source>
        <dbReference type="ARBA" id="ARBA00023212"/>
    </source>
</evidence>
<gene>
    <name evidence="9" type="ORF">BJ508DRAFT_235896</name>
</gene>
<keyword evidence="3 8" id="KW-0853">WD repeat</keyword>
<dbReference type="PROSITE" id="PS50294">
    <property type="entry name" value="WD_REPEATS_REGION"/>
    <property type="match status" value="1"/>
</dbReference>
<dbReference type="STRING" id="1160509.A0A3N4IFU9"/>
<keyword evidence="4" id="KW-0677">Repeat</keyword>
<dbReference type="InterPro" id="IPR017383">
    <property type="entry name" value="ARPC1"/>
</dbReference>
<dbReference type="PANTHER" id="PTHR10709:SF2">
    <property type="entry name" value="ACTIN-RELATED PROTEIN 2_3 COMPLEX SUBUNIT"/>
    <property type="match status" value="1"/>
</dbReference>
<dbReference type="Pfam" id="PF00400">
    <property type="entry name" value="WD40"/>
    <property type="match status" value="2"/>
</dbReference>
<dbReference type="InterPro" id="IPR001680">
    <property type="entry name" value="WD40_rpt"/>
</dbReference>
<dbReference type="AlphaFoldDB" id="A0A3N4IFU9"/>
<dbReference type="EMBL" id="ML119657">
    <property type="protein sequence ID" value="RPA84689.1"/>
    <property type="molecule type" value="Genomic_DNA"/>
</dbReference>
<evidence type="ECO:0000313" key="10">
    <source>
        <dbReference type="Proteomes" id="UP000275078"/>
    </source>
</evidence>
<accession>A0A3N4IFU9</accession>
<keyword evidence="5 7" id="KW-0009">Actin-binding</keyword>
<evidence type="ECO:0000313" key="9">
    <source>
        <dbReference type="EMBL" id="RPA84689.1"/>
    </source>
</evidence>
<keyword evidence="2 7" id="KW-0963">Cytoplasm</keyword>
<name>A0A3N4IFU9_ASCIM</name>
<dbReference type="Proteomes" id="UP000275078">
    <property type="component" value="Unassembled WGS sequence"/>
</dbReference>
<feature type="repeat" description="WD" evidence="8">
    <location>
        <begin position="50"/>
        <end position="82"/>
    </location>
</feature>
<dbReference type="InterPro" id="IPR036322">
    <property type="entry name" value="WD40_repeat_dom_sf"/>
</dbReference>
<reference evidence="9 10" key="1">
    <citation type="journal article" date="2018" name="Nat. Ecol. Evol.">
        <title>Pezizomycetes genomes reveal the molecular basis of ectomycorrhizal truffle lifestyle.</title>
        <authorList>
            <person name="Murat C."/>
            <person name="Payen T."/>
            <person name="Noel B."/>
            <person name="Kuo A."/>
            <person name="Morin E."/>
            <person name="Chen J."/>
            <person name="Kohler A."/>
            <person name="Krizsan K."/>
            <person name="Balestrini R."/>
            <person name="Da Silva C."/>
            <person name="Montanini B."/>
            <person name="Hainaut M."/>
            <person name="Levati E."/>
            <person name="Barry K.W."/>
            <person name="Belfiori B."/>
            <person name="Cichocki N."/>
            <person name="Clum A."/>
            <person name="Dockter R.B."/>
            <person name="Fauchery L."/>
            <person name="Guy J."/>
            <person name="Iotti M."/>
            <person name="Le Tacon F."/>
            <person name="Lindquist E.A."/>
            <person name="Lipzen A."/>
            <person name="Malagnac F."/>
            <person name="Mello A."/>
            <person name="Molinier V."/>
            <person name="Miyauchi S."/>
            <person name="Poulain J."/>
            <person name="Riccioni C."/>
            <person name="Rubini A."/>
            <person name="Sitrit Y."/>
            <person name="Splivallo R."/>
            <person name="Traeger S."/>
            <person name="Wang M."/>
            <person name="Zifcakova L."/>
            <person name="Wipf D."/>
            <person name="Zambonelli A."/>
            <person name="Paolocci F."/>
            <person name="Nowrousian M."/>
            <person name="Ottonello S."/>
            <person name="Baldrian P."/>
            <person name="Spatafora J.W."/>
            <person name="Henrissat B."/>
            <person name="Nagy L.G."/>
            <person name="Aury J.M."/>
            <person name="Wincker P."/>
            <person name="Grigoriev I.V."/>
            <person name="Bonfante P."/>
            <person name="Martin F.M."/>
        </authorList>
    </citation>
    <scope>NUCLEOTIDE SEQUENCE [LARGE SCALE GENOMIC DNA]</scope>
    <source>
        <strain evidence="9 10">RN42</strain>
    </source>
</reference>
<evidence type="ECO:0000256" key="1">
    <source>
        <dbReference type="ARBA" id="ARBA00006260"/>
    </source>
</evidence>
<organism evidence="9 10">
    <name type="scientific">Ascobolus immersus RN42</name>
    <dbReference type="NCBI Taxonomy" id="1160509"/>
    <lineage>
        <taxon>Eukaryota</taxon>
        <taxon>Fungi</taxon>
        <taxon>Dikarya</taxon>
        <taxon>Ascomycota</taxon>
        <taxon>Pezizomycotina</taxon>
        <taxon>Pezizomycetes</taxon>
        <taxon>Pezizales</taxon>
        <taxon>Ascobolaceae</taxon>
        <taxon>Ascobolus</taxon>
    </lineage>
</organism>
<dbReference type="SUPFAM" id="SSF50978">
    <property type="entry name" value="WD40 repeat-like"/>
    <property type="match status" value="1"/>
</dbReference>
<evidence type="ECO:0000256" key="8">
    <source>
        <dbReference type="PROSITE-ProRule" id="PRU00221"/>
    </source>
</evidence>
<evidence type="ECO:0000256" key="4">
    <source>
        <dbReference type="ARBA" id="ARBA00022737"/>
    </source>
</evidence>
<comment type="subcellular location">
    <subcellularLocation>
        <location evidence="7">Cytoplasm</location>
        <location evidence="7">Cytoskeleton</location>
        <location evidence="7">Actin patch</location>
    </subcellularLocation>
</comment>
<dbReference type="SMART" id="SM00320">
    <property type="entry name" value="WD40"/>
    <property type="match status" value="5"/>
</dbReference>
<evidence type="ECO:0000256" key="7">
    <source>
        <dbReference type="PIRNR" id="PIRNR038093"/>
    </source>
</evidence>
<dbReference type="GO" id="GO:0034314">
    <property type="term" value="P:Arp2/3 complex-mediated actin nucleation"/>
    <property type="evidence" value="ECO:0007669"/>
    <property type="project" value="UniProtKB-UniRule"/>
</dbReference>
<dbReference type="InterPro" id="IPR015943">
    <property type="entry name" value="WD40/YVTN_repeat-like_dom_sf"/>
</dbReference>
<dbReference type="GO" id="GO:0030479">
    <property type="term" value="C:actin cortical patch"/>
    <property type="evidence" value="ECO:0007669"/>
    <property type="project" value="UniProtKB-SubCell"/>
</dbReference>
<dbReference type="PROSITE" id="PS50082">
    <property type="entry name" value="WD_REPEATS_2"/>
    <property type="match status" value="1"/>
</dbReference>
<dbReference type="GO" id="GO:0051015">
    <property type="term" value="F:actin filament binding"/>
    <property type="evidence" value="ECO:0007669"/>
    <property type="project" value="TreeGrafter"/>
</dbReference>
<dbReference type="PIRSF" id="PIRSF038093">
    <property type="entry name" value="ARP2/3_su1"/>
    <property type="match status" value="1"/>
</dbReference>
<dbReference type="Gene3D" id="2.130.10.10">
    <property type="entry name" value="YVTN repeat-like/Quinoprotein amine dehydrogenase"/>
    <property type="match status" value="1"/>
</dbReference>
<dbReference type="PANTHER" id="PTHR10709">
    <property type="entry name" value="ACTIN-RELATED PROTEIN 2/3 COMPLEX SUBUNIT 1"/>
    <property type="match status" value="1"/>
</dbReference>
<comment type="similarity">
    <text evidence="1 7">Belongs to the WD repeat ARPC1 family.</text>
</comment>
<evidence type="ECO:0000256" key="3">
    <source>
        <dbReference type="ARBA" id="ARBA00022574"/>
    </source>
</evidence>
<sequence>MSKPEVNLLFHQPIVDHSFSADRNTLAVTRDNTVELYQRNGSKFAPVTTFEGHDKTVTSVDIAPNSGKIVTCSQDRNAYVWEPQPDGTYKRTLVLLRINRAATFVRWSPDEKKLAVGSGARAIAICYFEDENDWWVSRHIKKPIRSTVLSVAWHPNSVVLAAGSTDSYARVFSSFIKGVDARPAPTVWGERIPFATECGIFTNNAGGWVHAVGFSPSGDALAYAAHDSSITVVYPQPGAPETPRAKITIVSTGLPFTTLLWTREDELVAAGHDCTPVVFRGNEAGWSTAYSVDDPKSKAGAGEEETSALHMFKRLDIRGNTDKDDSLLKTIHQNSITQIRPYDYAGDRVSKISSSGIDGRVVIFPLHA</sequence>